<proteinExistence type="predicted"/>
<accession>A0ABC8U3K8</accession>
<dbReference type="EMBL" id="CAUOFW020006820">
    <property type="protein sequence ID" value="CAK9176350.1"/>
    <property type="molecule type" value="Genomic_DNA"/>
</dbReference>
<name>A0ABC8U3K8_9AQUA</name>
<comment type="caution">
    <text evidence="1">The sequence shown here is derived from an EMBL/GenBank/DDBJ whole genome shotgun (WGS) entry which is preliminary data.</text>
</comment>
<keyword evidence="2" id="KW-1185">Reference proteome</keyword>
<organism evidence="1 2">
    <name type="scientific">Ilex paraguariensis</name>
    <name type="common">yerba mate</name>
    <dbReference type="NCBI Taxonomy" id="185542"/>
    <lineage>
        <taxon>Eukaryota</taxon>
        <taxon>Viridiplantae</taxon>
        <taxon>Streptophyta</taxon>
        <taxon>Embryophyta</taxon>
        <taxon>Tracheophyta</taxon>
        <taxon>Spermatophyta</taxon>
        <taxon>Magnoliopsida</taxon>
        <taxon>eudicotyledons</taxon>
        <taxon>Gunneridae</taxon>
        <taxon>Pentapetalae</taxon>
        <taxon>asterids</taxon>
        <taxon>campanulids</taxon>
        <taxon>Aquifoliales</taxon>
        <taxon>Aquifoliaceae</taxon>
        <taxon>Ilex</taxon>
    </lineage>
</organism>
<reference evidence="1 2" key="1">
    <citation type="submission" date="2024-02" db="EMBL/GenBank/DDBJ databases">
        <authorList>
            <person name="Vignale AGUSTIN F."/>
            <person name="Sosa J E."/>
            <person name="Modenutti C."/>
        </authorList>
    </citation>
    <scope>NUCLEOTIDE SEQUENCE [LARGE SCALE GENOMIC DNA]</scope>
</reference>
<gene>
    <name evidence="1" type="ORF">ILEXP_LOCUS46197</name>
</gene>
<sequence>TIGAKGSIRKNPKIAISNNRVELGDEMRERLIRNLIRKRKLEDRLSDKEAERSCLSDKIAI</sequence>
<evidence type="ECO:0000313" key="2">
    <source>
        <dbReference type="Proteomes" id="UP001642360"/>
    </source>
</evidence>
<evidence type="ECO:0000313" key="1">
    <source>
        <dbReference type="EMBL" id="CAK9176350.1"/>
    </source>
</evidence>
<protein>
    <submittedName>
        <fullName evidence="1">Uncharacterized protein</fullName>
    </submittedName>
</protein>
<feature type="non-terminal residue" evidence="1">
    <location>
        <position position="1"/>
    </location>
</feature>
<dbReference type="AlphaFoldDB" id="A0ABC8U3K8"/>
<dbReference type="Proteomes" id="UP001642360">
    <property type="component" value="Unassembled WGS sequence"/>
</dbReference>